<dbReference type="PROSITE" id="PS51318">
    <property type="entry name" value="TAT"/>
    <property type="match status" value="1"/>
</dbReference>
<keyword evidence="1" id="KW-0732">Signal</keyword>
<keyword evidence="3" id="KW-1185">Reference proteome</keyword>
<evidence type="ECO:0000256" key="1">
    <source>
        <dbReference type="SAM" id="SignalP"/>
    </source>
</evidence>
<gene>
    <name evidence="2" type="ORF">OJ997_04640</name>
</gene>
<name>A0A9X3N4H1_9ACTN</name>
<accession>A0A9X3N4H1</accession>
<dbReference type="AlphaFoldDB" id="A0A9X3N4H1"/>
<reference evidence="2" key="1">
    <citation type="submission" date="2022-10" db="EMBL/GenBank/DDBJ databases">
        <title>The WGS of Solirubrobacter phytolaccae KCTC 29190.</title>
        <authorList>
            <person name="Jiang Z."/>
        </authorList>
    </citation>
    <scope>NUCLEOTIDE SEQUENCE</scope>
    <source>
        <strain evidence="2">KCTC 29190</strain>
    </source>
</reference>
<dbReference type="EMBL" id="JAPDDP010000005">
    <property type="protein sequence ID" value="MDA0179573.1"/>
    <property type="molecule type" value="Genomic_DNA"/>
</dbReference>
<dbReference type="InterPro" id="IPR006311">
    <property type="entry name" value="TAT_signal"/>
</dbReference>
<comment type="caution">
    <text evidence="2">The sequence shown here is derived from an EMBL/GenBank/DDBJ whole genome shotgun (WGS) entry which is preliminary data.</text>
</comment>
<evidence type="ECO:0000313" key="3">
    <source>
        <dbReference type="Proteomes" id="UP001147653"/>
    </source>
</evidence>
<sequence length="681" mass="71356">MSHDATSARSARRASRKLLGAALGAVVLAGATAATASAQQYPVTSGDPRIGLAPGADNSAGQAAKGLQLLANRPKPANVAGVTSDAAFQGDYAFVGNFEGINIYNIADPADPKLVTAMSCPGSQNDVSVYGKWLFVSVESGPSTKSCGRATAATPDSERFRGIRIFDISNPANPQNAGGVETCRGSHTHTLVRPKNDKDNVYIYVSETSGLASAAQLEGCAGADPTNPNSSYWRIDVIKVPLADASQAAIVDQPRLFKDEATGRMDGLQNTVPTPQHPCASATPACSGNVNGNPNPGGASWSPQPITDACHDITVYEEIDLAAGACEGNGILIDISNPAAPKRIDAVADPLFAYWHGATFSNDGKAVLFTDEWGGGNYARCRAADQLSWGADAIYEIVNKKLVFRSYYKLPVAQTNAENCVSHVGNLVPHPTRNLMIQAWYQGGASLIDWTDLSKPKEIGFFDRGPVNAAGNPSSGGFWSTYWYNGRIYGTEIARGLDTFKLTPTADLSAEEIAIAEGLQKSPRVNPQSQDMIKWQAPPVTAPVGGNVPATLSLSLGVPASFGAFTPGLPKVYEASTKATIISTAGDALLSVADPSSTATGHLVNGAFSLPQPLQVRARNAANTGTAYNNLGSGLNLLTYSGPISNDEVQLQFAQEIKAGDALRTGTYSKTLTFTLSTTNP</sequence>
<protein>
    <recommendedName>
        <fullName evidence="4">LVIVD repeat-containing protein</fullName>
    </recommendedName>
</protein>
<dbReference type="Pfam" id="PF08309">
    <property type="entry name" value="LVIVD"/>
    <property type="match status" value="3"/>
</dbReference>
<organism evidence="2 3">
    <name type="scientific">Solirubrobacter phytolaccae</name>
    <dbReference type="NCBI Taxonomy" id="1404360"/>
    <lineage>
        <taxon>Bacteria</taxon>
        <taxon>Bacillati</taxon>
        <taxon>Actinomycetota</taxon>
        <taxon>Thermoleophilia</taxon>
        <taxon>Solirubrobacterales</taxon>
        <taxon>Solirubrobacteraceae</taxon>
        <taxon>Solirubrobacter</taxon>
    </lineage>
</organism>
<evidence type="ECO:0008006" key="4">
    <source>
        <dbReference type="Google" id="ProtNLM"/>
    </source>
</evidence>
<dbReference type="Proteomes" id="UP001147653">
    <property type="component" value="Unassembled WGS sequence"/>
</dbReference>
<evidence type="ECO:0000313" key="2">
    <source>
        <dbReference type="EMBL" id="MDA0179573.1"/>
    </source>
</evidence>
<feature type="chain" id="PRO_5040768434" description="LVIVD repeat-containing protein" evidence="1">
    <location>
        <begin position="39"/>
        <end position="681"/>
    </location>
</feature>
<dbReference type="RefSeq" id="WP_270023865.1">
    <property type="nucleotide sequence ID" value="NZ_JAPDDP010000005.1"/>
</dbReference>
<feature type="signal peptide" evidence="1">
    <location>
        <begin position="1"/>
        <end position="38"/>
    </location>
</feature>
<proteinExistence type="predicted"/>
<dbReference type="InterPro" id="IPR013211">
    <property type="entry name" value="LVIVD"/>
</dbReference>